<sequence>MIEVPIPAGCSYESKGRGDFWKETHREYYNEKVVIFCHRLSKGSHDFTIKLIPRFTGLYHLNPAKAELMYFPTFSGRGDTRKCEIK</sequence>
<comment type="caution">
    <text evidence="2">The sequence shown here is derived from an EMBL/GenBank/DDBJ whole genome shotgun (WGS) entry which is preliminary data.</text>
</comment>
<dbReference type="InterPro" id="IPR041246">
    <property type="entry name" value="Bact_MG10"/>
</dbReference>
<dbReference type="Pfam" id="PF17973">
    <property type="entry name" value="bMG10"/>
    <property type="match status" value="1"/>
</dbReference>
<proteinExistence type="predicted"/>
<protein>
    <recommendedName>
        <fullName evidence="1">Bacterial alpha-2-macroglobulin MG10 domain-containing protein</fullName>
    </recommendedName>
</protein>
<reference evidence="2" key="1">
    <citation type="submission" date="2019-08" db="EMBL/GenBank/DDBJ databases">
        <authorList>
            <person name="Kucharzyk K."/>
            <person name="Murdoch R.W."/>
            <person name="Higgins S."/>
            <person name="Loffler F."/>
        </authorList>
    </citation>
    <scope>NUCLEOTIDE SEQUENCE</scope>
</reference>
<name>A0A645BK49_9ZZZZ</name>
<feature type="domain" description="Bacterial alpha-2-macroglobulin MG10" evidence="1">
    <location>
        <begin position="3"/>
        <end position="72"/>
    </location>
</feature>
<evidence type="ECO:0000313" key="2">
    <source>
        <dbReference type="EMBL" id="MPM65602.1"/>
    </source>
</evidence>
<accession>A0A645BK49</accession>
<dbReference type="EMBL" id="VSSQ01020605">
    <property type="protein sequence ID" value="MPM65602.1"/>
    <property type="molecule type" value="Genomic_DNA"/>
</dbReference>
<gene>
    <name evidence="2" type="ORF">SDC9_112499</name>
</gene>
<dbReference type="AlphaFoldDB" id="A0A645BK49"/>
<evidence type="ECO:0000259" key="1">
    <source>
        <dbReference type="Pfam" id="PF17973"/>
    </source>
</evidence>
<organism evidence="2">
    <name type="scientific">bioreactor metagenome</name>
    <dbReference type="NCBI Taxonomy" id="1076179"/>
    <lineage>
        <taxon>unclassified sequences</taxon>
        <taxon>metagenomes</taxon>
        <taxon>ecological metagenomes</taxon>
    </lineage>
</organism>